<keyword evidence="2" id="KW-1185">Reference proteome</keyword>
<evidence type="ECO:0000313" key="1">
    <source>
        <dbReference type="EMBL" id="SKA99239.1"/>
    </source>
</evidence>
<dbReference type="Proteomes" id="UP000190774">
    <property type="component" value="Unassembled WGS sequence"/>
</dbReference>
<reference evidence="2" key="1">
    <citation type="submission" date="2017-02" db="EMBL/GenBank/DDBJ databases">
        <authorList>
            <person name="Varghese N."/>
            <person name="Submissions S."/>
        </authorList>
    </citation>
    <scope>NUCLEOTIDE SEQUENCE [LARGE SCALE GENOMIC DNA]</scope>
    <source>
        <strain evidence="2">ATCC 700200</strain>
    </source>
</reference>
<sequence length="76" mass="8567">MVTFSEIQTMAFDLPKADQLRLADNLLSHAADDHALEPEEILAETIRRDEEMENGLDPSLSVEEFWAGVRRPGQAK</sequence>
<protein>
    <recommendedName>
        <fullName evidence="3">Addiction module component</fullName>
    </recommendedName>
</protein>
<evidence type="ECO:0008006" key="3">
    <source>
        <dbReference type="Google" id="ProtNLM"/>
    </source>
</evidence>
<gene>
    <name evidence="1" type="ORF">SAMN02745166_02875</name>
</gene>
<name>A0A1T4YBU2_9BACT</name>
<evidence type="ECO:0000313" key="2">
    <source>
        <dbReference type="Proteomes" id="UP000190774"/>
    </source>
</evidence>
<organism evidence="1 2">
    <name type="scientific">Prosthecobacter debontii</name>
    <dbReference type="NCBI Taxonomy" id="48467"/>
    <lineage>
        <taxon>Bacteria</taxon>
        <taxon>Pseudomonadati</taxon>
        <taxon>Verrucomicrobiota</taxon>
        <taxon>Verrucomicrobiia</taxon>
        <taxon>Verrucomicrobiales</taxon>
        <taxon>Verrucomicrobiaceae</taxon>
        <taxon>Prosthecobacter</taxon>
    </lineage>
</organism>
<dbReference type="OrthoDB" id="197369at2"/>
<dbReference type="STRING" id="48467.SAMN02745166_02875"/>
<dbReference type="AlphaFoldDB" id="A0A1T4YBU2"/>
<dbReference type="RefSeq" id="WP_139373265.1">
    <property type="nucleotide sequence ID" value="NZ_FUYE01000009.1"/>
</dbReference>
<accession>A0A1T4YBU2</accession>
<proteinExistence type="predicted"/>
<dbReference type="EMBL" id="FUYE01000009">
    <property type="protein sequence ID" value="SKA99239.1"/>
    <property type="molecule type" value="Genomic_DNA"/>
</dbReference>